<dbReference type="PANTHER" id="PTHR24198">
    <property type="entry name" value="ANKYRIN REPEAT AND PROTEIN KINASE DOMAIN-CONTAINING PROTEIN"/>
    <property type="match status" value="1"/>
</dbReference>
<keyword evidence="5" id="KW-1185">Reference proteome</keyword>
<keyword evidence="2 3" id="KW-0040">ANK repeat</keyword>
<feature type="repeat" description="ANK" evidence="3">
    <location>
        <begin position="81"/>
        <end position="113"/>
    </location>
</feature>
<evidence type="ECO:0000256" key="3">
    <source>
        <dbReference type="PROSITE-ProRule" id="PRU00023"/>
    </source>
</evidence>
<dbReference type="Pfam" id="PF12796">
    <property type="entry name" value="Ank_2"/>
    <property type="match status" value="1"/>
</dbReference>
<dbReference type="SUPFAM" id="SSF48403">
    <property type="entry name" value="Ankyrin repeat"/>
    <property type="match status" value="1"/>
</dbReference>
<dbReference type="InterPro" id="IPR002110">
    <property type="entry name" value="Ankyrin_rpt"/>
</dbReference>
<dbReference type="PROSITE" id="PS50088">
    <property type="entry name" value="ANK_REPEAT"/>
    <property type="match status" value="2"/>
</dbReference>
<evidence type="ECO:0000256" key="1">
    <source>
        <dbReference type="ARBA" id="ARBA00022737"/>
    </source>
</evidence>
<dbReference type="OrthoDB" id="9995210at2759"/>
<dbReference type="PROSITE" id="PS50297">
    <property type="entry name" value="ANK_REP_REGION"/>
    <property type="match status" value="2"/>
</dbReference>
<accession>A0A9P0L400</accession>
<dbReference type="AlphaFoldDB" id="A0A9P0L400"/>
<evidence type="ECO:0000256" key="2">
    <source>
        <dbReference type="ARBA" id="ARBA00023043"/>
    </source>
</evidence>
<dbReference type="Proteomes" id="UP001152888">
    <property type="component" value="Unassembled WGS sequence"/>
</dbReference>
<feature type="repeat" description="ANK" evidence="3">
    <location>
        <begin position="114"/>
        <end position="146"/>
    </location>
</feature>
<evidence type="ECO:0000313" key="4">
    <source>
        <dbReference type="EMBL" id="CAH1987386.1"/>
    </source>
</evidence>
<dbReference type="SMART" id="SM00248">
    <property type="entry name" value="ANK"/>
    <property type="match status" value="6"/>
</dbReference>
<name>A0A9P0L400_ACAOB</name>
<dbReference type="EMBL" id="CAKOFQ010007018">
    <property type="protein sequence ID" value="CAH1987386.1"/>
    <property type="molecule type" value="Genomic_DNA"/>
</dbReference>
<dbReference type="Gene3D" id="1.25.40.20">
    <property type="entry name" value="Ankyrin repeat-containing domain"/>
    <property type="match status" value="2"/>
</dbReference>
<keyword evidence="1" id="KW-0677">Repeat</keyword>
<dbReference type="PANTHER" id="PTHR24198:SF165">
    <property type="entry name" value="ANKYRIN REPEAT-CONTAINING PROTEIN-RELATED"/>
    <property type="match status" value="1"/>
</dbReference>
<sequence length="284" mass="31526">MATFTPHTEKGRKELKETYFSAVNQGNLHLVTECLRRGQDPNSILDDSAALHIAAEKGDIGLGYILTADERTNVDIRMPSNRRTPLMLATQNERREFVQFLIKRGADSNCSAHNGYTALHIAVKIKCFGIVYDLVNSGANTRAVNVYQETPTSLAAIDYPSASIVGFLLRKGGLLSQKQVPILIDACLHCNTLPRLKIIEKLLEHGTDVNVVHPITKMTCLHTVGITGYIPLAGLLIYYGGSLTATDAMGRTPQDVAEVHRHYELVRLYQKMGQGKRRKVLFKR</sequence>
<dbReference type="InterPro" id="IPR036770">
    <property type="entry name" value="Ankyrin_rpt-contain_sf"/>
</dbReference>
<evidence type="ECO:0000313" key="5">
    <source>
        <dbReference type="Proteomes" id="UP001152888"/>
    </source>
</evidence>
<organism evidence="4 5">
    <name type="scientific">Acanthoscelides obtectus</name>
    <name type="common">Bean weevil</name>
    <name type="synonym">Bruchus obtectus</name>
    <dbReference type="NCBI Taxonomy" id="200917"/>
    <lineage>
        <taxon>Eukaryota</taxon>
        <taxon>Metazoa</taxon>
        <taxon>Ecdysozoa</taxon>
        <taxon>Arthropoda</taxon>
        <taxon>Hexapoda</taxon>
        <taxon>Insecta</taxon>
        <taxon>Pterygota</taxon>
        <taxon>Neoptera</taxon>
        <taxon>Endopterygota</taxon>
        <taxon>Coleoptera</taxon>
        <taxon>Polyphaga</taxon>
        <taxon>Cucujiformia</taxon>
        <taxon>Chrysomeloidea</taxon>
        <taxon>Chrysomelidae</taxon>
        <taxon>Bruchinae</taxon>
        <taxon>Bruchini</taxon>
        <taxon>Acanthoscelides</taxon>
    </lineage>
</organism>
<proteinExistence type="predicted"/>
<protein>
    <submittedName>
        <fullName evidence="4">Uncharacterized protein</fullName>
    </submittedName>
</protein>
<dbReference type="Pfam" id="PF00023">
    <property type="entry name" value="Ank"/>
    <property type="match status" value="1"/>
</dbReference>
<reference evidence="4" key="1">
    <citation type="submission" date="2022-03" db="EMBL/GenBank/DDBJ databases">
        <authorList>
            <person name="Sayadi A."/>
        </authorList>
    </citation>
    <scope>NUCLEOTIDE SEQUENCE</scope>
</reference>
<comment type="caution">
    <text evidence="4">The sequence shown here is derived from an EMBL/GenBank/DDBJ whole genome shotgun (WGS) entry which is preliminary data.</text>
</comment>
<gene>
    <name evidence="4" type="ORF">ACAOBT_LOCUS17819</name>
</gene>